<dbReference type="InterPro" id="IPR051531">
    <property type="entry name" value="N-acetyltransferase"/>
</dbReference>
<protein>
    <submittedName>
        <fullName evidence="2">Acyl-CoA N-acyltransferase</fullName>
    </submittedName>
</protein>
<dbReference type="EMBL" id="CAOF01000150">
    <property type="protein sequence ID" value="CCO48649.1"/>
    <property type="molecule type" value="Genomic_DNA"/>
</dbReference>
<dbReference type="Gene3D" id="3.40.630.30">
    <property type="match status" value="1"/>
</dbReference>
<reference evidence="2 3" key="1">
    <citation type="journal article" date="2013" name="ISME J.">
        <title>Comparative genomics of pathogenic lineages of Vibrio nigripulchritudo identifies virulence-associated traits.</title>
        <authorList>
            <person name="Goudenege D."/>
            <person name="Labreuche Y."/>
            <person name="Krin E."/>
            <person name="Ansquer D."/>
            <person name="Mangenot S."/>
            <person name="Calteau A."/>
            <person name="Medigue C."/>
            <person name="Mazel D."/>
            <person name="Polz M.F."/>
            <person name="Le Roux F."/>
        </authorList>
    </citation>
    <scope>NUCLEOTIDE SEQUENCE [LARGE SCALE GENOMIC DNA]</scope>
    <source>
        <strain evidence="2 3">SOn1</strain>
    </source>
</reference>
<dbReference type="PANTHER" id="PTHR43792:SF1">
    <property type="entry name" value="N-ACETYLTRANSFERASE DOMAIN-CONTAINING PROTEIN"/>
    <property type="match status" value="1"/>
</dbReference>
<dbReference type="AlphaFoldDB" id="A0AAV2VWC2"/>
<organism evidence="2 3">
    <name type="scientific">Vibrio nigripulchritudo SOn1</name>
    <dbReference type="NCBI Taxonomy" id="1238450"/>
    <lineage>
        <taxon>Bacteria</taxon>
        <taxon>Pseudomonadati</taxon>
        <taxon>Pseudomonadota</taxon>
        <taxon>Gammaproteobacteria</taxon>
        <taxon>Vibrionales</taxon>
        <taxon>Vibrionaceae</taxon>
        <taxon>Vibrio</taxon>
    </lineage>
</organism>
<dbReference type="PANTHER" id="PTHR43792">
    <property type="entry name" value="GNAT FAMILY, PUTATIVE (AFU_ORTHOLOGUE AFUA_3G00765)-RELATED-RELATED"/>
    <property type="match status" value="1"/>
</dbReference>
<sequence>MKNTQLFQTDRLQISEVELTDASKPDFLQQIPGILTPAVTHALPPHFQGIENSESAKNWLSNALSEGQVLSVTPTESSKLMGFVFLYQEDKENLHLGYLLGESFQGKGFAKEMLNGLLQWCANYTETKAIVGGVETSNVASASLLLKLGFTKTSDGTGDTEFYRYDF</sequence>
<dbReference type="RefSeq" id="WP_022613077.1">
    <property type="nucleotide sequence ID" value="NZ_LK391965.1"/>
</dbReference>
<gene>
    <name evidence="2" type="ORF">VIBNISOn1_570039</name>
</gene>
<dbReference type="InterPro" id="IPR016181">
    <property type="entry name" value="Acyl_CoA_acyltransferase"/>
</dbReference>
<feature type="domain" description="N-acetyltransferase" evidence="1">
    <location>
        <begin position="34"/>
        <end position="167"/>
    </location>
</feature>
<dbReference type="InterPro" id="IPR000182">
    <property type="entry name" value="GNAT_dom"/>
</dbReference>
<evidence type="ECO:0000259" key="1">
    <source>
        <dbReference type="PROSITE" id="PS51186"/>
    </source>
</evidence>
<name>A0AAV2VWC2_9VIBR</name>
<proteinExistence type="predicted"/>
<evidence type="ECO:0000313" key="2">
    <source>
        <dbReference type="EMBL" id="CCO48649.1"/>
    </source>
</evidence>
<dbReference type="GO" id="GO:0016747">
    <property type="term" value="F:acyltransferase activity, transferring groups other than amino-acyl groups"/>
    <property type="evidence" value="ECO:0007669"/>
    <property type="project" value="InterPro"/>
</dbReference>
<dbReference type="Pfam" id="PF13302">
    <property type="entry name" value="Acetyltransf_3"/>
    <property type="match status" value="1"/>
</dbReference>
<evidence type="ECO:0000313" key="3">
    <source>
        <dbReference type="Proteomes" id="UP000018211"/>
    </source>
</evidence>
<accession>A0AAV2VWC2</accession>
<comment type="caution">
    <text evidence="2">The sequence shown here is derived from an EMBL/GenBank/DDBJ whole genome shotgun (WGS) entry which is preliminary data.</text>
</comment>
<dbReference type="PROSITE" id="PS51186">
    <property type="entry name" value="GNAT"/>
    <property type="match status" value="1"/>
</dbReference>
<dbReference type="SUPFAM" id="SSF55729">
    <property type="entry name" value="Acyl-CoA N-acyltransferases (Nat)"/>
    <property type="match status" value="1"/>
</dbReference>
<dbReference type="Proteomes" id="UP000018211">
    <property type="component" value="Unassembled WGS sequence"/>
</dbReference>